<comment type="subcellular location">
    <subcellularLocation>
        <location evidence="1">Nucleus</location>
    </subcellularLocation>
</comment>
<evidence type="ECO:0000256" key="1">
    <source>
        <dbReference type="ARBA" id="ARBA00004123"/>
    </source>
</evidence>
<feature type="domain" description="BHLH" evidence="7">
    <location>
        <begin position="355"/>
        <end position="405"/>
    </location>
</feature>
<dbReference type="Gene3D" id="4.10.280.10">
    <property type="entry name" value="Helix-loop-helix DNA-binding domain"/>
    <property type="match status" value="1"/>
</dbReference>
<dbReference type="InterPro" id="IPR045239">
    <property type="entry name" value="bHLH95_bHLH"/>
</dbReference>
<proteinExistence type="predicted"/>
<feature type="compositionally biased region" description="Polar residues" evidence="6">
    <location>
        <begin position="228"/>
        <end position="237"/>
    </location>
</feature>
<protein>
    <recommendedName>
        <fullName evidence="7">BHLH domain-containing protein</fullName>
    </recommendedName>
</protein>
<evidence type="ECO:0000313" key="8">
    <source>
        <dbReference type="EMBL" id="KAK6164211.1"/>
    </source>
</evidence>
<feature type="region of interest" description="Disordered" evidence="6">
    <location>
        <begin position="299"/>
        <end position="321"/>
    </location>
</feature>
<evidence type="ECO:0000256" key="5">
    <source>
        <dbReference type="ARBA" id="ARBA00023242"/>
    </source>
</evidence>
<keyword evidence="4" id="KW-0804">Transcription</keyword>
<keyword evidence="9" id="KW-1185">Reference proteome</keyword>
<keyword evidence="5" id="KW-0539">Nucleus</keyword>
<dbReference type="PROSITE" id="PS50888">
    <property type="entry name" value="BHLH"/>
    <property type="match status" value="1"/>
</dbReference>
<reference evidence="8 9" key="1">
    <citation type="journal article" date="2021" name="Comput. Struct. Biotechnol. J.">
        <title>De novo genome assembly of the potent medicinal plant Rehmannia glutinosa using nanopore technology.</title>
        <authorList>
            <person name="Ma L."/>
            <person name="Dong C."/>
            <person name="Song C."/>
            <person name="Wang X."/>
            <person name="Zheng X."/>
            <person name="Niu Y."/>
            <person name="Chen S."/>
            <person name="Feng W."/>
        </authorList>
    </citation>
    <scope>NUCLEOTIDE SEQUENCE [LARGE SCALE GENOMIC DNA]</scope>
    <source>
        <strain evidence="8">DH-2019</strain>
    </source>
</reference>
<feature type="region of interest" description="Disordered" evidence="6">
    <location>
        <begin position="74"/>
        <end position="142"/>
    </location>
</feature>
<organism evidence="8 9">
    <name type="scientific">Rehmannia glutinosa</name>
    <name type="common">Chinese foxglove</name>
    <dbReference type="NCBI Taxonomy" id="99300"/>
    <lineage>
        <taxon>Eukaryota</taxon>
        <taxon>Viridiplantae</taxon>
        <taxon>Streptophyta</taxon>
        <taxon>Embryophyta</taxon>
        <taxon>Tracheophyta</taxon>
        <taxon>Spermatophyta</taxon>
        <taxon>Magnoliopsida</taxon>
        <taxon>eudicotyledons</taxon>
        <taxon>Gunneridae</taxon>
        <taxon>Pentapetalae</taxon>
        <taxon>asterids</taxon>
        <taxon>lamiids</taxon>
        <taxon>Lamiales</taxon>
        <taxon>Orobanchaceae</taxon>
        <taxon>Rehmannieae</taxon>
        <taxon>Rehmannia</taxon>
    </lineage>
</organism>
<feature type="region of interest" description="Disordered" evidence="6">
    <location>
        <begin position="228"/>
        <end position="265"/>
    </location>
</feature>
<evidence type="ECO:0000256" key="3">
    <source>
        <dbReference type="ARBA" id="ARBA00023125"/>
    </source>
</evidence>
<dbReference type="CDD" id="cd11393">
    <property type="entry name" value="bHLH_AtbHLH_like"/>
    <property type="match status" value="1"/>
</dbReference>
<evidence type="ECO:0000256" key="4">
    <source>
        <dbReference type="ARBA" id="ARBA00023163"/>
    </source>
</evidence>
<dbReference type="InterPro" id="IPR045843">
    <property type="entry name" value="IND-like"/>
</dbReference>
<name>A0ABR0XYB4_REHGL</name>
<dbReference type="PANTHER" id="PTHR16223">
    <property type="entry name" value="TRANSCRIPTION FACTOR BHLH83-RELATED"/>
    <property type="match status" value="1"/>
</dbReference>
<keyword evidence="3" id="KW-0238">DNA-binding</keyword>
<evidence type="ECO:0000259" key="7">
    <source>
        <dbReference type="PROSITE" id="PS50888"/>
    </source>
</evidence>
<dbReference type="InterPro" id="IPR011598">
    <property type="entry name" value="bHLH_dom"/>
</dbReference>
<keyword evidence="2" id="KW-0805">Transcription regulation</keyword>
<evidence type="ECO:0000256" key="2">
    <source>
        <dbReference type="ARBA" id="ARBA00023015"/>
    </source>
</evidence>
<feature type="compositionally biased region" description="Low complexity" evidence="6">
    <location>
        <begin position="133"/>
        <end position="142"/>
    </location>
</feature>
<feature type="compositionally biased region" description="Polar residues" evidence="6">
    <location>
        <begin position="118"/>
        <end position="132"/>
    </location>
</feature>
<sequence>MNNNQQQQQQFQQNMQMGSGLTRYRSAPSSYFASLLNSPTNDGVFGGDDFEQLFNPRASSPETQRIFSRFMNSTDSVRENSSEMTLPSQSQLNSQFLPPGKTEPDVHPPQQQLQRQQSNDYSSASQMMYQSHNNSEAANSAAMENSSYTGLLGSFNTNRVAEMKTERVGGGNSSLIRHSSSPAGLFANIDIENEFGTMRSMGNFGGGNNVNAEASCSSASRFKSQMDFSSRHSSSRMMNPIPEIDIKGMGENSTGNRQFDEDRDNDVDYITGFPMNTWDDSAVLPDNFLNGLADNENKRFSNANASDDQDNEGGNRPTTRLAHHLSLPTSSSELSAMEKLLQDSVPCKIRAKRGFATHPRSIAERVRRTKISERIRKLQELVPNMEKQTNTSDMLDLAVDYIKDLQKQVKTLSDNRAKCSCSAKPKSS</sequence>
<dbReference type="Proteomes" id="UP001318860">
    <property type="component" value="Unassembled WGS sequence"/>
</dbReference>
<feature type="compositionally biased region" description="Polar residues" evidence="6">
    <location>
        <begin position="82"/>
        <end position="96"/>
    </location>
</feature>
<dbReference type="PANTHER" id="PTHR16223:SF125">
    <property type="entry name" value="OS08G0506700 PROTEIN"/>
    <property type="match status" value="1"/>
</dbReference>
<accession>A0ABR0XYB4</accession>
<dbReference type="Pfam" id="PF00010">
    <property type="entry name" value="HLH"/>
    <property type="match status" value="1"/>
</dbReference>
<dbReference type="InterPro" id="IPR036638">
    <property type="entry name" value="HLH_DNA-bd_sf"/>
</dbReference>
<evidence type="ECO:0000313" key="9">
    <source>
        <dbReference type="Proteomes" id="UP001318860"/>
    </source>
</evidence>
<dbReference type="SUPFAM" id="SSF47459">
    <property type="entry name" value="HLH, helix-loop-helix DNA-binding domain"/>
    <property type="match status" value="1"/>
</dbReference>
<comment type="caution">
    <text evidence="8">The sequence shown here is derived from an EMBL/GenBank/DDBJ whole genome shotgun (WGS) entry which is preliminary data.</text>
</comment>
<dbReference type="EMBL" id="JABTTQ020000001">
    <property type="protein sequence ID" value="KAK6164211.1"/>
    <property type="molecule type" value="Genomic_DNA"/>
</dbReference>
<gene>
    <name evidence="8" type="ORF">DH2020_001075</name>
</gene>
<evidence type="ECO:0000256" key="6">
    <source>
        <dbReference type="SAM" id="MobiDB-lite"/>
    </source>
</evidence>
<dbReference type="SMART" id="SM00353">
    <property type="entry name" value="HLH"/>
    <property type="match status" value="1"/>
</dbReference>